<evidence type="ECO:0000313" key="1">
    <source>
        <dbReference type="EMBL" id="GFO28092.1"/>
    </source>
</evidence>
<evidence type="ECO:0000313" key="2">
    <source>
        <dbReference type="Proteomes" id="UP000735302"/>
    </source>
</evidence>
<dbReference type="EMBL" id="BLXT01006003">
    <property type="protein sequence ID" value="GFO28092.1"/>
    <property type="molecule type" value="Genomic_DNA"/>
</dbReference>
<gene>
    <name evidence="1" type="ORF">PoB_005459700</name>
</gene>
<organism evidence="1 2">
    <name type="scientific">Plakobranchus ocellatus</name>
    <dbReference type="NCBI Taxonomy" id="259542"/>
    <lineage>
        <taxon>Eukaryota</taxon>
        <taxon>Metazoa</taxon>
        <taxon>Spiralia</taxon>
        <taxon>Lophotrochozoa</taxon>
        <taxon>Mollusca</taxon>
        <taxon>Gastropoda</taxon>
        <taxon>Heterobranchia</taxon>
        <taxon>Euthyneura</taxon>
        <taxon>Panpulmonata</taxon>
        <taxon>Sacoglossa</taxon>
        <taxon>Placobranchoidea</taxon>
        <taxon>Plakobranchidae</taxon>
        <taxon>Plakobranchus</taxon>
    </lineage>
</organism>
<dbReference type="AlphaFoldDB" id="A0AAV4C970"/>
<keyword evidence="2" id="KW-1185">Reference proteome</keyword>
<dbReference type="Proteomes" id="UP000735302">
    <property type="component" value="Unassembled WGS sequence"/>
</dbReference>
<protein>
    <submittedName>
        <fullName evidence="1">Uncharacterized protein</fullName>
    </submittedName>
</protein>
<sequence length="129" mass="14966">MGKISDRWLHKNQFPRPRCTQPFACEGMPIGRGERDPLCALLQEEPQNTNLRLKKCSNPEQGRIKNFRRQADEFLQFQSDNVASHGTKMVHYQHPQVHNFCRGEFLDPPEQPLDLALHSTAKNTRGNRM</sequence>
<comment type="caution">
    <text evidence="1">The sequence shown here is derived from an EMBL/GenBank/DDBJ whole genome shotgun (WGS) entry which is preliminary data.</text>
</comment>
<proteinExistence type="predicted"/>
<accession>A0AAV4C970</accession>
<name>A0AAV4C970_9GAST</name>
<reference evidence="1 2" key="1">
    <citation type="journal article" date="2021" name="Elife">
        <title>Chloroplast acquisition without the gene transfer in kleptoplastic sea slugs, Plakobranchus ocellatus.</title>
        <authorList>
            <person name="Maeda T."/>
            <person name="Takahashi S."/>
            <person name="Yoshida T."/>
            <person name="Shimamura S."/>
            <person name="Takaki Y."/>
            <person name="Nagai Y."/>
            <person name="Toyoda A."/>
            <person name="Suzuki Y."/>
            <person name="Arimoto A."/>
            <person name="Ishii H."/>
            <person name="Satoh N."/>
            <person name="Nishiyama T."/>
            <person name="Hasebe M."/>
            <person name="Maruyama T."/>
            <person name="Minagawa J."/>
            <person name="Obokata J."/>
            <person name="Shigenobu S."/>
        </authorList>
    </citation>
    <scope>NUCLEOTIDE SEQUENCE [LARGE SCALE GENOMIC DNA]</scope>
</reference>